<dbReference type="STRING" id="3821.A0A151RRS5"/>
<accession>A0A151RRS5</accession>
<dbReference type="EMBL" id="KQ483596">
    <property type="protein sequence ID" value="KYP45257.1"/>
    <property type="molecule type" value="Genomic_DNA"/>
</dbReference>
<reference evidence="2" key="1">
    <citation type="journal article" date="2012" name="Nat. Biotechnol.">
        <title>Draft genome sequence of pigeonpea (Cajanus cajan), an orphan legume crop of resource-poor farmers.</title>
        <authorList>
            <person name="Varshney R.K."/>
            <person name="Chen W."/>
            <person name="Li Y."/>
            <person name="Bharti A.K."/>
            <person name="Saxena R.K."/>
            <person name="Schlueter J.A."/>
            <person name="Donoghue M.T."/>
            <person name="Azam S."/>
            <person name="Fan G."/>
            <person name="Whaley A.M."/>
            <person name="Farmer A.D."/>
            <person name="Sheridan J."/>
            <person name="Iwata A."/>
            <person name="Tuteja R."/>
            <person name="Penmetsa R.V."/>
            <person name="Wu W."/>
            <person name="Upadhyaya H.D."/>
            <person name="Yang S.P."/>
            <person name="Shah T."/>
            <person name="Saxena K.B."/>
            <person name="Michael T."/>
            <person name="McCombie W.R."/>
            <person name="Yang B."/>
            <person name="Zhang G."/>
            <person name="Yang H."/>
            <person name="Wang J."/>
            <person name="Spillane C."/>
            <person name="Cook D.R."/>
            <person name="May G.D."/>
            <person name="Xu X."/>
            <person name="Jackson S.A."/>
        </authorList>
    </citation>
    <scope>NUCLEOTIDE SEQUENCE [LARGE SCALE GENOMIC DNA]</scope>
</reference>
<evidence type="ECO:0000313" key="3">
    <source>
        <dbReference type="Proteomes" id="UP000075243"/>
    </source>
</evidence>
<evidence type="ECO:0000259" key="1">
    <source>
        <dbReference type="Pfam" id="PF07727"/>
    </source>
</evidence>
<feature type="domain" description="Reverse transcriptase Ty1/copia-type" evidence="1">
    <location>
        <begin position="79"/>
        <end position="170"/>
    </location>
</feature>
<protein>
    <submittedName>
        <fullName evidence="2">Retrovirus-related Pol polyprotein from transposon TNT 1-94</fullName>
    </submittedName>
</protein>
<dbReference type="InterPro" id="IPR013103">
    <property type="entry name" value="RVT_2"/>
</dbReference>
<evidence type="ECO:0000313" key="2">
    <source>
        <dbReference type="EMBL" id="KYP45257.1"/>
    </source>
</evidence>
<dbReference type="AlphaFoldDB" id="A0A151RRS5"/>
<organism evidence="2 3">
    <name type="scientific">Cajanus cajan</name>
    <name type="common">Pigeon pea</name>
    <name type="synonym">Cajanus indicus</name>
    <dbReference type="NCBI Taxonomy" id="3821"/>
    <lineage>
        <taxon>Eukaryota</taxon>
        <taxon>Viridiplantae</taxon>
        <taxon>Streptophyta</taxon>
        <taxon>Embryophyta</taxon>
        <taxon>Tracheophyta</taxon>
        <taxon>Spermatophyta</taxon>
        <taxon>Magnoliopsida</taxon>
        <taxon>eudicotyledons</taxon>
        <taxon>Gunneridae</taxon>
        <taxon>Pentapetalae</taxon>
        <taxon>rosids</taxon>
        <taxon>fabids</taxon>
        <taxon>Fabales</taxon>
        <taxon>Fabaceae</taxon>
        <taxon>Papilionoideae</taxon>
        <taxon>50 kb inversion clade</taxon>
        <taxon>NPAAA clade</taxon>
        <taxon>indigoferoid/millettioid clade</taxon>
        <taxon>Phaseoleae</taxon>
        <taxon>Cajanus</taxon>
    </lineage>
</organism>
<sequence>MSKPIYDTSNFVLPSSSNVNKDVVPRISKRIGKTKDFSPKFCFFLLENDPKTYSEAMRSIDTPFWKAVINDEIDSLKVNKTWFLIYLPPGCKSIGCKKLRMDGSIDKFKAKLIVIGYIQVEGVDLFDTYSPISKVTTIRVLIALACVFNLEIHQMDVKIAFLNGNLEYEI</sequence>
<proteinExistence type="predicted"/>
<dbReference type="Pfam" id="PF07727">
    <property type="entry name" value="RVT_2"/>
    <property type="match status" value="1"/>
</dbReference>
<name>A0A151RRS5_CAJCA</name>
<dbReference type="Proteomes" id="UP000075243">
    <property type="component" value="Unassembled WGS sequence"/>
</dbReference>
<keyword evidence="3" id="KW-1185">Reference proteome</keyword>
<dbReference type="Gramene" id="C.cajan_32392.t">
    <property type="protein sequence ID" value="C.cajan_32392.t"/>
    <property type="gene ID" value="C.cajan_32392"/>
</dbReference>
<gene>
    <name evidence="2" type="ORF">KK1_033210</name>
</gene>